<name>A0A317C549_9GAMM</name>
<dbReference type="EMBL" id="QGKL01000042">
    <property type="protein sequence ID" value="PWQ93734.1"/>
    <property type="molecule type" value="Genomic_DNA"/>
</dbReference>
<dbReference type="RefSeq" id="WP_109825841.1">
    <property type="nucleotide sequence ID" value="NZ_QGKL01000042.1"/>
</dbReference>
<gene>
    <name evidence="1" type="ORF">DKT75_19180</name>
</gene>
<evidence type="ECO:0000313" key="1">
    <source>
        <dbReference type="EMBL" id="PWQ93734.1"/>
    </source>
</evidence>
<protein>
    <submittedName>
        <fullName evidence="1">Uncharacterized protein</fullName>
    </submittedName>
</protein>
<reference evidence="1 2" key="1">
    <citation type="submission" date="2018-05" db="EMBL/GenBank/DDBJ databases">
        <title>Leucothrix arctica sp. nov., isolated from Arctic seawater.</title>
        <authorList>
            <person name="Choi A."/>
            <person name="Baek K."/>
        </authorList>
    </citation>
    <scope>NUCLEOTIDE SEQUENCE [LARGE SCALE GENOMIC DNA]</scope>
    <source>
        <strain evidence="1 2">IMCC9719</strain>
    </source>
</reference>
<accession>A0A317C549</accession>
<evidence type="ECO:0000313" key="2">
    <source>
        <dbReference type="Proteomes" id="UP000245506"/>
    </source>
</evidence>
<dbReference type="Proteomes" id="UP000245506">
    <property type="component" value="Unassembled WGS sequence"/>
</dbReference>
<dbReference type="AlphaFoldDB" id="A0A317C549"/>
<comment type="caution">
    <text evidence="1">The sequence shown here is derived from an EMBL/GenBank/DDBJ whole genome shotgun (WGS) entry which is preliminary data.</text>
</comment>
<keyword evidence="2" id="KW-1185">Reference proteome</keyword>
<proteinExistence type="predicted"/>
<organism evidence="1 2">
    <name type="scientific">Leucothrix arctica</name>
    <dbReference type="NCBI Taxonomy" id="1481894"/>
    <lineage>
        <taxon>Bacteria</taxon>
        <taxon>Pseudomonadati</taxon>
        <taxon>Pseudomonadota</taxon>
        <taxon>Gammaproteobacteria</taxon>
        <taxon>Thiotrichales</taxon>
        <taxon>Thiotrichaceae</taxon>
        <taxon>Leucothrix</taxon>
    </lineage>
</organism>
<sequence>MGFRYYKPKERVNKLSEYFELADVLFHYEQGFTEPELLERIDATKNSAGPDSGYIFQQLLNYRIIVETNDYNPRFILALPYREFLEYLYQESQPVNSAIIQGYISALQQRIDDLKRAYEDDSTALTLRNLNKLGRELDNIAQKSSQNRLGVINDVRKLKSNDENLSYRERLSEANRLWDEYLEPLREMISPSGSFGTIMDSLKQMLEIGEARFSGQTELRQLFLQSRARRAQLNEQTRHDLNEAQQELTPLREKLTQESKLVDAANVIFNQLEQGKFSELPSFPFGRLLRRERHITMGGARGFLADIWSLQTEPDSIMLDDAMSSAQSPLETEAVLKLLDEMPAKTNVVEYFLQAHDSLTANEVLRAVTVVCLHQKRHNITITNDLQNYQLGDETWQGISIYKGDTDD</sequence>
<dbReference type="OrthoDB" id="5845356at2"/>